<reference evidence="2" key="1">
    <citation type="journal article" date="2011" name="Science">
        <title>The plant cell wall-decomposing machinery underlies the functional diversity of forest fungi.</title>
        <authorList>
            <person name="Eastwood D.C."/>
            <person name="Floudas D."/>
            <person name="Binder M."/>
            <person name="Majcherczyk A."/>
            <person name="Schneider P."/>
            <person name="Aerts A."/>
            <person name="Asiegbu F.O."/>
            <person name="Baker S.E."/>
            <person name="Barry K."/>
            <person name="Bendiksby M."/>
            <person name="Blumentritt M."/>
            <person name="Coutinho P.M."/>
            <person name="Cullen D."/>
            <person name="de Vries R.P."/>
            <person name="Gathman A."/>
            <person name="Goodell B."/>
            <person name="Henrissat B."/>
            <person name="Ihrmark K."/>
            <person name="Kauserud H."/>
            <person name="Kohler A."/>
            <person name="LaButti K."/>
            <person name="Lapidus A."/>
            <person name="Lavin J.L."/>
            <person name="Lee Y.-H."/>
            <person name="Lindquist E."/>
            <person name="Lilly W."/>
            <person name="Lucas S."/>
            <person name="Morin E."/>
            <person name="Murat C."/>
            <person name="Oguiza J.A."/>
            <person name="Park J."/>
            <person name="Pisabarro A.G."/>
            <person name="Riley R."/>
            <person name="Rosling A."/>
            <person name="Salamov A."/>
            <person name="Schmidt O."/>
            <person name="Schmutz J."/>
            <person name="Skrede I."/>
            <person name="Stenlid J."/>
            <person name="Wiebenga A."/>
            <person name="Xie X."/>
            <person name="Kuees U."/>
            <person name="Hibbett D.S."/>
            <person name="Hoffmeister D."/>
            <person name="Hoegberg N."/>
            <person name="Martin F."/>
            <person name="Grigoriev I.V."/>
            <person name="Watkinson S.C."/>
        </authorList>
    </citation>
    <scope>NUCLEOTIDE SEQUENCE [LARGE SCALE GENOMIC DNA]</scope>
    <source>
        <strain evidence="2">strain S7.3</strain>
    </source>
</reference>
<dbReference type="HOGENOM" id="CLU_1810872_0_0_1"/>
<dbReference type="InParanoid" id="F8QD96"/>
<sequence>MAKILKCIPFMLPSSNHAHINTSLDTFLRCTSPVLELPRCDTPPLFPRNRSAGYDQNKLLSRPQDQISLGLSALTELPAMIPKAEPGSDDDKDINRKHMAIVDGWVTYGPSSSPLSLASSSSQVDQLFLHSPPETSPEIKYLL</sequence>
<organism evidence="2">
    <name type="scientific">Serpula lacrymans var. lacrymans (strain S7.3)</name>
    <name type="common">Dry rot fungus</name>
    <dbReference type="NCBI Taxonomy" id="936435"/>
    <lineage>
        <taxon>Eukaryota</taxon>
        <taxon>Fungi</taxon>
        <taxon>Dikarya</taxon>
        <taxon>Basidiomycota</taxon>
        <taxon>Agaricomycotina</taxon>
        <taxon>Agaricomycetes</taxon>
        <taxon>Agaricomycetidae</taxon>
        <taxon>Boletales</taxon>
        <taxon>Coniophorineae</taxon>
        <taxon>Serpulaceae</taxon>
        <taxon>Serpula</taxon>
    </lineage>
</organism>
<dbReference type="Proteomes" id="UP000008063">
    <property type="component" value="Unassembled WGS sequence"/>
</dbReference>
<gene>
    <name evidence="1" type="ORF">SERLA73DRAFT_189267</name>
</gene>
<feature type="non-terminal residue" evidence="1">
    <location>
        <position position="143"/>
    </location>
</feature>
<evidence type="ECO:0000313" key="1">
    <source>
        <dbReference type="EMBL" id="EGN93567.1"/>
    </source>
</evidence>
<name>F8QD96_SERL3</name>
<protein>
    <submittedName>
        <fullName evidence="1">Uncharacterized protein</fullName>
    </submittedName>
</protein>
<dbReference type="EMBL" id="GL945491">
    <property type="protein sequence ID" value="EGN93567.1"/>
    <property type="molecule type" value="Genomic_DNA"/>
</dbReference>
<dbReference type="STRING" id="936435.F8QD96"/>
<dbReference type="AlphaFoldDB" id="F8QD96"/>
<evidence type="ECO:0000313" key="2">
    <source>
        <dbReference type="Proteomes" id="UP000008063"/>
    </source>
</evidence>
<accession>F8QD96</accession>
<proteinExistence type="predicted"/>
<keyword evidence="2" id="KW-1185">Reference proteome</keyword>